<name>A0A1C3VXE1_9BRAD</name>
<dbReference type="Proteomes" id="UP000183174">
    <property type="component" value="Unassembled WGS sequence"/>
</dbReference>
<evidence type="ECO:0000313" key="1">
    <source>
        <dbReference type="EMBL" id="SCB32315.1"/>
    </source>
</evidence>
<evidence type="ECO:0000313" key="2">
    <source>
        <dbReference type="Proteomes" id="UP000183174"/>
    </source>
</evidence>
<dbReference type="RefSeq" id="WP_156447126.1">
    <property type="nucleotide sequence ID" value="NZ_CP104173.1"/>
</dbReference>
<dbReference type="AlphaFoldDB" id="A0A1C3VXE1"/>
<protein>
    <recommendedName>
        <fullName evidence="3">SPOR domain-containing protein</fullName>
    </recommendedName>
</protein>
<gene>
    <name evidence="1" type="ORF">GA0061099_1004771</name>
</gene>
<sequence length="50" mass="5583">MSYFVCARDGAGQIILKRDTREAAEKKAAELRDMGYFEVEIVAKGDEETA</sequence>
<evidence type="ECO:0008006" key="3">
    <source>
        <dbReference type="Google" id="ProtNLM"/>
    </source>
</evidence>
<accession>A0A1C3VXE1</accession>
<organism evidence="1 2">
    <name type="scientific">Bradyrhizobium yuanmingense</name>
    <dbReference type="NCBI Taxonomy" id="108015"/>
    <lineage>
        <taxon>Bacteria</taxon>
        <taxon>Pseudomonadati</taxon>
        <taxon>Pseudomonadota</taxon>
        <taxon>Alphaproteobacteria</taxon>
        <taxon>Hyphomicrobiales</taxon>
        <taxon>Nitrobacteraceae</taxon>
        <taxon>Bradyrhizobium</taxon>
    </lineage>
</organism>
<reference evidence="1 2" key="1">
    <citation type="submission" date="2016-08" db="EMBL/GenBank/DDBJ databases">
        <authorList>
            <person name="Seilhamer J.J."/>
        </authorList>
    </citation>
    <scope>NUCLEOTIDE SEQUENCE [LARGE SCALE GENOMIC DNA]</scope>
    <source>
        <strain evidence="1 2">CCBAU 10071</strain>
    </source>
</reference>
<dbReference type="EMBL" id="FMAE01000004">
    <property type="protein sequence ID" value="SCB32315.1"/>
    <property type="molecule type" value="Genomic_DNA"/>
</dbReference>
<proteinExistence type="predicted"/>
<dbReference type="GeneID" id="93177183"/>